<name>A0A8J4Q441_9MYCE</name>
<dbReference type="Proteomes" id="UP000695562">
    <property type="component" value="Unassembled WGS sequence"/>
</dbReference>
<protein>
    <submittedName>
        <fullName evidence="1">Uncharacterized protein</fullName>
    </submittedName>
</protein>
<gene>
    <name evidence="1" type="ORF">CYY_005090</name>
</gene>
<evidence type="ECO:0000313" key="1">
    <source>
        <dbReference type="EMBL" id="KAF2073601.1"/>
    </source>
</evidence>
<proteinExistence type="predicted"/>
<evidence type="ECO:0000313" key="2">
    <source>
        <dbReference type="Proteomes" id="UP000695562"/>
    </source>
</evidence>
<accession>A0A8J4Q441</accession>
<sequence>MCSFDQDLNQLDSNQLFTMSSYKHTRSNWTQYQDCPYSLENGYREYFTKREYCNRFQSCETDNDCLKQCFQYCWQCWGGEQCNIDAHHGNTVSLNEYNCFFPGRGIIGNKIN</sequence>
<comment type="caution">
    <text evidence="1">The sequence shown here is derived from an EMBL/GenBank/DDBJ whole genome shotgun (WGS) entry which is preliminary data.</text>
</comment>
<reference evidence="1" key="1">
    <citation type="submission" date="2020-01" db="EMBL/GenBank/DDBJ databases">
        <title>Development of genomics and gene disruption for Polysphondylium violaceum indicates a role for the polyketide synthase stlB in stalk morphogenesis.</title>
        <authorList>
            <person name="Narita B."/>
            <person name="Kawabe Y."/>
            <person name="Kin K."/>
            <person name="Saito T."/>
            <person name="Gibbs R."/>
            <person name="Kuspa A."/>
            <person name="Muzny D."/>
            <person name="Queller D."/>
            <person name="Richards S."/>
            <person name="Strassman J."/>
            <person name="Sucgang R."/>
            <person name="Worley K."/>
            <person name="Schaap P."/>
        </authorList>
    </citation>
    <scope>NUCLEOTIDE SEQUENCE</scope>
    <source>
        <strain evidence="1">QSvi11</strain>
    </source>
</reference>
<dbReference type="EMBL" id="AJWJ01000194">
    <property type="protein sequence ID" value="KAF2073601.1"/>
    <property type="molecule type" value="Genomic_DNA"/>
</dbReference>
<keyword evidence="2" id="KW-1185">Reference proteome</keyword>
<organism evidence="1 2">
    <name type="scientific">Polysphondylium violaceum</name>
    <dbReference type="NCBI Taxonomy" id="133409"/>
    <lineage>
        <taxon>Eukaryota</taxon>
        <taxon>Amoebozoa</taxon>
        <taxon>Evosea</taxon>
        <taxon>Eumycetozoa</taxon>
        <taxon>Dictyostelia</taxon>
        <taxon>Dictyosteliales</taxon>
        <taxon>Dictyosteliaceae</taxon>
        <taxon>Polysphondylium</taxon>
    </lineage>
</organism>
<dbReference type="AlphaFoldDB" id="A0A8J4Q441"/>